<dbReference type="AlphaFoldDB" id="A0A2G5TAH9"/>
<reference evidence="3" key="1">
    <citation type="submission" date="2017-10" db="EMBL/GenBank/DDBJ databases">
        <title>Rapid genome shrinkage in a self-fertile nematode reveals novel sperm competition proteins.</title>
        <authorList>
            <person name="Yin D."/>
            <person name="Schwarz E.M."/>
            <person name="Thomas C.G."/>
            <person name="Felde R.L."/>
            <person name="Korf I.F."/>
            <person name="Cutter A.D."/>
            <person name="Schartner C.M."/>
            <person name="Ralston E.J."/>
            <person name="Meyer B.J."/>
            <person name="Haag E.S."/>
        </authorList>
    </citation>
    <scope>NUCLEOTIDE SEQUENCE [LARGE SCALE GENOMIC DNA]</scope>
    <source>
        <strain evidence="3">JU1422</strain>
    </source>
</reference>
<protein>
    <submittedName>
        <fullName evidence="2">Uncharacterized protein</fullName>
    </submittedName>
</protein>
<evidence type="ECO:0000313" key="3">
    <source>
        <dbReference type="Proteomes" id="UP000230233"/>
    </source>
</evidence>
<accession>A0A2G5TAH9</accession>
<dbReference type="Proteomes" id="UP000230233">
    <property type="component" value="Chromosome V"/>
</dbReference>
<organism evidence="2 3">
    <name type="scientific">Caenorhabditis nigoni</name>
    <dbReference type="NCBI Taxonomy" id="1611254"/>
    <lineage>
        <taxon>Eukaryota</taxon>
        <taxon>Metazoa</taxon>
        <taxon>Ecdysozoa</taxon>
        <taxon>Nematoda</taxon>
        <taxon>Chromadorea</taxon>
        <taxon>Rhabditida</taxon>
        <taxon>Rhabditina</taxon>
        <taxon>Rhabditomorpha</taxon>
        <taxon>Rhabditoidea</taxon>
        <taxon>Rhabditidae</taxon>
        <taxon>Peloderinae</taxon>
        <taxon>Caenorhabditis</taxon>
    </lineage>
</organism>
<sequence length="115" mass="13173">MQDGNTHGPRVGVVQSCTIFGRGWPRSKMFRRMGRNTHFGVTTTNQRYCHHVEILKYCLRGTNHLGGEGGLVQCNETCWRGKPNLLRYGLYHFPSKEGNRPIGPFERRGPRSNDQ</sequence>
<name>A0A2G5TAH9_9PELO</name>
<evidence type="ECO:0000313" key="2">
    <source>
        <dbReference type="EMBL" id="PIC24248.1"/>
    </source>
</evidence>
<dbReference type="EMBL" id="PDUG01000005">
    <property type="protein sequence ID" value="PIC24248.1"/>
    <property type="molecule type" value="Genomic_DNA"/>
</dbReference>
<evidence type="ECO:0000256" key="1">
    <source>
        <dbReference type="SAM" id="MobiDB-lite"/>
    </source>
</evidence>
<keyword evidence="3" id="KW-1185">Reference proteome</keyword>
<proteinExistence type="predicted"/>
<feature type="region of interest" description="Disordered" evidence="1">
    <location>
        <begin position="95"/>
        <end position="115"/>
    </location>
</feature>
<gene>
    <name evidence="2" type="primary">Cnig_chr_V.g17656</name>
    <name evidence="2" type="ORF">B9Z55_017656</name>
</gene>
<comment type="caution">
    <text evidence="2">The sequence shown here is derived from an EMBL/GenBank/DDBJ whole genome shotgun (WGS) entry which is preliminary data.</text>
</comment>